<accession>A0A1Q8RSV2</accession>
<keyword evidence="3" id="KW-1185">Reference proteome</keyword>
<name>A0A1Q8RSV2_9PEZI</name>
<keyword evidence="1" id="KW-0472">Membrane</keyword>
<protein>
    <submittedName>
        <fullName evidence="2">Uncharacterized protein</fullName>
    </submittedName>
</protein>
<reference evidence="2 3" key="1">
    <citation type="submission" date="2016-11" db="EMBL/GenBank/DDBJ databases">
        <title>Draft Genome Assembly of Colletotrichum chlorophyti a pathogen of herbaceous plants.</title>
        <authorList>
            <person name="Gan P."/>
            <person name="Narusaka M."/>
            <person name="Tsushima A."/>
            <person name="Narusaka Y."/>
            <person name="Takano Y."/>
            <person name="Shirasu K."/>
        </authorList>
    </citation>
    <scope>NUCLEOTIDE SEQUENCE [LARGE SCALE GENOMIC DNA]</scope>
    <source>
        <strain evidence="2 3">NTL11</strain>
    </source>
</reference>
<gene>
    <name evidence="2" type="ORF">CCHL11_09587</name>
</gene>
<organism evidence="2 3">
    <name type="scientific">Colletotrichum chlorophyti</name>
    <dbReference type="NCBI Taxonomy" id="708187"/>
    <lineage>
        <taxon>Eukaryota</taxon>
        <taxon>Fungi</taxon>
        <taxon>Dikarya</taxon>
        <taxon>Ascomycota</taxon>
        <taxon>Pezizomycotina</taxon>
        <taxon>Sordariomycetes</taxon>
        <taxon>Hypocreomycetidae</taxon>
        <taxon>Glomerellales</taxon>
        <taxon>Glomerellaceae</taxon>
        <taxon>Colletotrichum</taxon>
    </lineage>
</organism>
<comment type="caution">
    <text evidence="2">The sequence shown here is derived from an EMBL/GenBank/DDBJ whole genome shotgun (WGS) entry which is preliminary data.</text>
</comment>
<dbReference type="EMBL" id="MPGH01000097">
    <property type="protein sequence ID" value="OLN87391.1"/>
    <property type="molecule type" value="Genomic_DNA"/>
</dbReference>
<feature type="transmembrane region" description="Helical" evidence="1">
    <location>
        <begin position="16"/>
        <end position="40"/>
    </location>
</feature>
<feature type="non-terminal residue" evidence="2">
    <location>
        <position position="1"/>
    </location>
</feature>
<dbReference type="AlphaFoldDB" id="A0A1Q8RSV2"/>
<evidence type="ECO:0000313" key="2">
    <source>
        <dbReference type="EMBL" id="OLN87391.1"/>
    </source>
</evidence>
<proteinExistence type="predicted"/>
<evidence type="ECO:0000313" key="3">
    <source>
        <dbReference type="Proteomes" id="UP000186583"/>
    </source>
</evidence>
<dbReference type="Proteomes" id="UP000186583">
    <property type="component" value="Unassembled WGS sequence"/>
</dbReference>
<evidence type="ECO:0000256" key="1">
    <source>
        <dbReference type="SAM" id="Phobius"/>
    </source>
</evidence>
<keyword evidence="1" id="KW-0812">Transmembrane</keyword>
<sequence length="46" mass="5468">SLSIVTTLLPVRFTPLYISTLLTYIFAFSIYNPFLYLYYLSFSYIK</sequence>
<keyword evidence="1" id="KW-1133">Transmembrane helix</keyword>